<keyword evidence="6 10" id="KW-0798">TonB box</keyword>
<evidence type="ECO:0000256" key="8">
    <source>
        <dbReference type="ARBA" id="ARBA00023237"/>
    </source>
</evidence>
<evidence type="ECO:0000313" key="15">
    <source>
        <dbReference type="EMBL" id="RLK53196.1"/>
    </source>
</evidence>
<name>A0A498CG33_9GAMM</name>
<dbReference type="InterPro" id="IPR039426">
    <property type="entry name" value="TonB-dep_rcpt-like"/>
</dbReference>
<dbReference type="SUPFAM" id="SSF56935">
    <property type="entry name" value="Porins"/>
    <property type="match status" value="1"/>
</dbReference>
<gene>
    <name evidence="15" type="ORF">BCL79_2490</name>
</gene>
<comment type="subcellular location">
    <subcellularLocation>
        <location evidence="1 9">Cell outer membrane</location>
        <topology evidence="1 9">Multi-pass membrane protein</topology>
    </subcellularLocation>
</comment>
<keyword evidence="4 9" id="KW-0812">Transmembrane</keyword>
<keyword evidence="15" id="KW-0675">Receptor</keyword>
<dbReference type="InterPro" id="IPR036942">
    <property type="entry name" value="Beta-barrel_TonB_sf"/>
</dbReference>
<keyword evidence="3 9" id="KW-1134">Transmembrane beta strand</keyword>
<dbReference type="Gene3D" id="2.40.170.20">
    <property type="entry name" value="TonB-dependent receptor, beta-barrel domain"/>
    <property type="match status" value="1"/>
</dbReference>
<dbReference type="PROSITE" id="PS52016">
    <property type="entry name" value="TONB_DEPENDENT_REC_3"/>
    <property type="match status" value="1"/>
</dbReference>
<evidence type="ECO:0000256" key="2">
    <source>
        <dbReference type="ARBA" id="ARBA00022448"/>
    </source>
</evidence>
<accession>A0A498CG33</accession>
<evidence type="ECO:0000256" key="1">
    <source>
        <dbReference type="ARBA" id="ARBA00004571"/>
    </source>
</evidence>
<feature type="domain" description="TonB-dependent receptor plug" evidence="14">
    <location>
        <begin position="53"/>
        <end position="169"/>
    </location>
</feature>
<dbReference type="Gene3D" id="2.170.130.10">
    <property type="entry name" value="TonB-dependent receptor, plug domain"/>
    <property type="match status" value="1"/>
</dbReference>
<comment type="caution">
    <text evidence="15">The sequence shown here is derived from an EMBL/GenBank/DDBJ whole genome shotgun (WGS) entry which is preliminary data.</text>
</comment>
<dbReference type="GO" id="GO:0009279">
    <property type="term" value="C:cell outer membrane"/>
    <property type="evidence" value="ECO:0007669"/>
    <property type="project" value="UniProtKB-SubCell"/>
</dbReference>
<evidence type="ECO:0000256" key="5">
    <source>
        <dbReference type="ARBA" id="ARBA00022729"/>
    </source>
</evidence>
<evidence type="ECO:0000256" key="11">
    <source>
        <dbReference type="RuleBase" id="RU003357"/>
    </source>
</evidence>
<evidence type="ECO:0000256" key="9">
    <source>
        <dbReference type="PROSITE-ProRule" id="PRU01360"/>
    </source>
</evidence>
<dbReference type="PANTHER" id="PTHR47234:SF3">
    <property type="entry name" value="SECRETIN_TONB SHORT N-TERMINAL DOMAIN-CONTAINING PROTEIN"/>
    <property type="match status" value="1"/>
</dbReference>
<keyword evidence="7 9" id="KW-0472">Membrane</keyword>
<dbReference type="InterPro" id="IPR037066">
    <property type="entry name" value="Plug_dom_sf"/>
</dbReference>
<feature type="signal peptide" evidence="12">
    <location>
        <begin position="1"/>
        <end position="19"/>
    </location>
</feature>
<dbReference type="Pfam" id="PF07715">
    <property type="entry name" value="Plug"/>
    <property type="match status" value="1"/>
</dbReference>
<dbReference type="CDD" id="cd01347">
    <property type="entry name" value="ligand_gated_channel"/>
    <property type="match status" value="1"/>
</dbReference>
<keyword evidence="5 12" id="KW-0732">Signal</keyword>
<evidence type="ECO:0000256" key="12">
    <source>
        <dbReference type="SAM" id="SignalP"/>
    </source>
</evidence>
<feature type="chain" id="PRO_5019712191" evidence="12">
    <location>
        <begin position="20"/>
        <end position="795"/>
    </location>
</feature>
<proteinExistence type="inferred from homology"/>
<keyword evidence="8 9" id="KW-0998">Cell outer membrane</keyword>
<dbReference type="Proteomes" id="UP000274786">
    <property type="component" value="Unassembled WGS sequence"/>
</dbReference>
<reference evidence="15 16" key="1">
    <citation type="submission" date="2018-10" db="EMBL/GenBank/DDBJ databases">
        <title>Comparative analysis of microorganisms from saline springs in Andes Mountain Range, Colombia.</title>
        <authorList>
            <person name="Rubin E."/>
        </authorList>
    </citation>
    <scope>NUCLEOTIDE SEQUENCE [LARGE SCALE GENOMIC DNA]</scope>
    <source>
        <strain evidence="15 16">USBA GBX 843</strain>
    </source>
</reference>
<dbReference type="EMBL" id="RCDC01000005">
    <property type="protein sequence ID" value="RLK53196.1"/>
    <property type="molecule type" value="Genomic_DNA"/>
</dbReference>
<evidence type="ECO:0000256" key="6">
    <source>
        <dbReference type="ARBA" id="ARBA00023077"/>
    </source>
</evidence>
<dbReference type="PANTHER" id="PTHR47234">
    <property type="match status" value="1"/>
</dbReference>
<evidence type="ECO:0000256" key="4">
    <source>
        <dbReference type="ARBA" id="ARBA00022692"/>
    </source>
</evidence>
<evidence type="ECO:0000259" key="13">
    <source>
        <dbReference type="Pfam" id="PF00593"/>
    </source>
</evidence>
<dbReference type="InterPro" id="IPR000531">
    <property type="entry name" value="Beta-barrel_TonB"/>
</dbReference>
<organism evidence="15 16">
    <name type="scientific">Stenotrophomonas rhizophila</name>
    <dbReference type="NCBI Taxonomy" id="216778"/>
    <lineage>
        <taxon>Bacteria</taxon>
        <taxon>Pseudomonadati</taxon>
        <taxon>Pseudomonadota</taxon>
        <taxon>Gammaproteobacteria</taxon>
        <taxon>Lysobacterales</taxon>
        <taxon>Lysobacteraceae</taxon>
        <taxon>Stenotrophomonas</taxon>
    </lineage>
</organism>
<dbReference type="InterPro" id="IPR012910">
    <property type="entry name" value="Plug_dom"/>
</dbReference>
<dbReference type="Pfam" id="PF00593">
    <property type="entry name" value="TonB_dep_Rec_b-barrel"/>
    <property type="match status" value="1"/>
</dbReference>
<evidence type="ECO:0000256" key="7">
    <source>
        <dbReference type="ARBA" id="ARBA00023136"/>
    </source>
</evidence>
<sequence length="795" mass="85867">MNRCVLAVAVLSVLTFATAADARAEAAPAGTAAAPATLDTMIVTGTRGSNRTQFDTLAPVDVFSQEEIQAIESSDLNDVLAQLVPSFVVQRMPMNDGLVFVRPATLRGLSPDQTLVLVNGRRFHRSALLGARGAQGPDLAQIPVHAIQRIEVLRDGASAQYGSDAIAGVINIILDDRVGGELSLGLSEYSEGDGTGRKIGGRHGFALGDKGSLSLFADWDRSDATSRSRQRADAIAFQNAHPDLVVPDPVQRWGQPDLENRHFGFNLNLALNDSVDLYGFGLYGHSEGVSDFNWRNPDGTASVYNRSRVFPGWDARSLYPTGFSPKYGNEQDDLQGVLGLRGYWGERWRWDVSGSYGRNRIDYTLGNSINASLGPDSPTSFYLGRLSQEEKNLNADIVYSLPVSALAAPINIAFGAETREETYGVDAGDPASYAIGPGAVTGLAGGANGAPGFSAANAGRWSQRSRAAYIDVEAPLTARWTVGAATRYEHFSAFGESLDGKLSSRFEFTPDLAVRGSLSTGFRAPTPGQLYTQSTQQGLDTVTLQVFTTGRLSPSDPLAIQLGAQPLKPEQSRTASLGLTWKNELGFSGSVDLYDIKVTDRFSQSASFAVPAGVPNPLAYTSVSFYTNDFDTTTRGVDVVASHTTALGAGRLSTTLGYNYNQTQVDSGATGVATNESQRRIFEERLPRQKATLSSTYAWGRFSVLGKLRYYGAWTDSSGNATGDIFQRFGAMSFVDLAVSWNVTEQQTLRIGADNLFNRYPDEASFQASRGLIYSRNAPYDTDGRNLYAEYRIRY</sequence>
<evidence type="ECO:0000256" key="3">
    <source>
        <dbReference type="ARBA" id="ARBA00022452"/>
    </source>
</evidence>
<feature type="domain" description="TonB-dependent receptor-like beta-barrel" evidence="13">
    <location>
        <begin position="280"/>
        <end position="756"/>
    </location>
</feature>
<evidence type="ECO:0000256" key="10">
    <source>
        <dbReference type="PROSITE-ProRule" id="PRU10143"/>
    </source>
</evidence>
<evidence type="ECO:0000259" key="14">
    <source>
        <dbReference type="Pfam" id="PF07715"/>
    </source>
</evidence>
<dbReference type="PROSITE" id="PS00430">
    <property type="entry name" value="TONB_DEPENDENT_REC_1"/>
    <property type="match status" value="1"/>
</dbReference>
<dbReference type="InterPro" id="IPR010916">
    <property type="entry name" value="TonB_box_CS"/>
</dbReference>
<keyword evidence="2 9" id="KW-0813">Transport</keyword>
<protein>
    <submittedName>
        <fullName evidence="15">Iron complex outermembrane receptor protein</fullName>
    </submittedName>
</protein>
<feature type="short sequence motif" description="TonB box" evidence="10">
    <location>
        <begin position="40"/>
        <end position="46"/>
    </location>
</feature>
<dbReference type="AlphaFoldDB" id="A0A498CG33"/>
<comment type="similarity">
    <text evidence="9 11">Belongs to the TonB-dependent receptor family.</text>
</comment>
<evidence type="ECO:0000313" key="16">
    <source>
        <dbReference type="Proteomes" id="UP000274786"/>
    </source>
</evidence>